<dbReference type="Proteomes" id="UP001579974">
    <property type="component" value="Unassembled WGS sequence"/>
</dbReference>
<name>A0ABV5AKJ2_9BACL</name>
<evidence type="ECO:0000313" key="3">
    <source>
        <dbReference type="Proteomes" id="UP001579974"/>
    </source>
</evidence>
<dbReference type="RefSeq" id="WP_275473181.1">
    <property type="nucleotide sequence ID" value="NZ_CP162940.1"/>
</dbReference>
<dbReference type="NCBIfam" id="TIGR01641">
    <property type="entry name" value="phageSPP1_gp7"/>
    <property type="match status" value="1"/>
</dbReference>
<feature type="domain" description="Phage head morphogenesis" evidence="1">
    <location>
        <begin position="140"/>
        <end position="231"/>
    </location>
</feature>
<evidence type="ECO:0000259" key="1">
    <source>
        <dbReference type="Pfam" id="PF04233"/>
    </source>
</evidence>
<proteinExistence type="predicted"/>
<dbReference type="Pfam" id="PF04233">
    <property type="entry name" value="Phage_Mu_F"/>
    <property type="match status" value="1"/>
</dbReference>
<sequence>MTEWERKVYKHLTDSEYHFLADYDRWLKTAFSNIPIGGNEHVIHTFHLTVHQRLSSIVGKHSAGAFAMGQAAGDEDCHAVLASHKKKLANLPTVNFKTGHDFTPQDAIRVLQARAIQLAGDVENSIVSEIKAILLKHLTGLHRRDAEKEISDLLEENMNRASLIVTTETTYAYNGGRLIQYGANNVDYVEFSAVMDGRTCAICASRNGLVAPINQIGGNTPPVHGRCRCVLSPVFGSLQPQKLTPQALDWSNVAPLPKGWVA</sequence>
<reference evidence="2 3" key="1">
    <citation type="journal article" date="2024" name="Int. J. Mol. Sci.">
        <title>Exploration of Alicyclobacillus spp. Genome in Search of Antibiotic Resistance.</title>
        <authorList>
            <person name="Bucka-Kolendo J."/>
            <person name="Kiousi D.E."/>
            <person name="Dekowska A."/>
            <person name="Mikolajczuk-Szczyrba A."/>
            <person name="Karadedos D.M."/>
            <person name="Michael P."/>
            <person name="Galanis A."/>
            <person name="Sokolowska B."/>
        </authorList>
    </citation>
    <scope>NUCLEOTIDE SEQUENCE [LARGE SCALE GENOMIC DNA]</scope>
    <source>
        <strain evidence="2 3">KKP 3000</strain>
    </source>
</reference>
<organism evidence="2 3">
    <name type="scientific">Alicyclobacillus fastidiosus</name>
    <dbReference type="NCBI Taxonomy" id="392011"/>
    <lineage>
        <taxon>Bacteria</taxon>
        <taxon>Bacillati</taxon>
        <taxon>Bacillota</taxon>
        <taxon>Bacilli</taxon>
        <taxon>Bacillales</taxon>
        <taxon>Alicyclobacillaceae</taxon>
        <taxon>Alicyclobacillus</taxon>
    </lineage>
</organism>
<evidence type="ECO:0000313" key="2">
    <source>
        <dbReference type="EMBL" id="MFB5192785.1"/>
    </source>
</evidence>
<protein>
    <submittedName>
        <fullName evidence="2">Minor capsid protein</fullName>
    </submittedName>
</protein>
<gene>
    <name evidence="2" type="ORF">KKP3000_001999</name>
</gene>
<dbReference type="InterPro" id="IPR006528">
    <property type="entry name" value="Phage_head_morphogenesis_dom"/>
</dbReference>
<dbReference type="EMBL" id="JBDXSU010000028">
    <property type="protein sequence ID" value="MFB5192785.1"/>
    <property type="molecule type" value="Genomic_DNA"/>
</dbReference>
<keyword evidence="3" id="KW-1185">Reference proteome</keyword>
<accession>A0ABV5AKJ2</accession>
<comment type="caution">
    <text evidence="2">The sequence shown here is derived from an EMBL/GenBank/DDBJ whole genome shotgun (WGS) entry which is preliminary data.</text>
</comment>